<dbReference type="PROSITE" id="PS50011">
    <property type="entry name" value="PROTEIN_KINASE_DOM"/>
    <property type="match status" value="1"/>
</dbReference>
<protein>
    <recommendedName>
        <fullName evidence="2">non-specific serine/threonine protein kinase</fullName>
        <ecNumber evidence="2">2.7.11.1</ecNumber>
    </recommendedName>
</protein>
<dbReference type="OrthoDB" id="5622056at2"/>
<gene>
    <name evidence="17" type="ORF">F0Q45_10240</name>
</gene>
<dbReference type="GO" id="GO:0005886">
    <property type="term" value="C:plasma membrane"/>
    <property type="evidence" value="ECO:0007669"/>
    <property type="project" value="UniProtKB-SubCell"/>
</dbReference>
<evidence type="ECO:0000256" key="12">
    <source>
        <dbReference type="ARBA" id="ARBA00023136"/>
    </source>
</evidence>
<keyword evidence="8" id="KW-0547">Nucleotide-binding</keyword>
<comment type="catalytic activity">
    <reaction evidence="14">
        <text>L-seryl-[protein] + ATP = O-phospho-L-seryl-[protein] + ADP + H(+)</text>
        <dbReference type="Rhea" id="RHEA:17989"/>
        <dbReference type="Rhea" id="RHEA-COMP:9863"/>
        <dbReference type="Rhea" id="RHEA-COMP:11604"/>
        <dbReference type="ChEBI" id="CHEBI:15378"/>
        <dbReference type="ChEBI" id="CHEBI:29999"/>
        <dbReference type="ChEBI" id="CHEBI:30616"/>
        <dbReference type="ChEBI" id="CHEBI:83421"/>
        <dbReference type="ChEBI" id="CHEBI:456216"/>
        <dbReference type="EC" id="2.7.11.1"/>
    </reaction>
</comment>
<name>A0A5B1BT89_MYCSI</name>
<dbReference type="Pfam" id="PF00069">
    <property type="entry name" value="Pkinase"/>
    <property type="match status" value="1"/>
</dbReference>
<comment type="caution">
    <text evidence="17">The sequence shown here is derived from an EMBL/GenBank/DDBJ whole genome shotgun (WGS) entry which is preliminary data.</text>
</comment>
<evidence type="ECO:0000256" key="5">
    <source>
        <dbReference type="ARBA" id="ARBA00022553"/>
    </source>
</evidence>
<evidence type="ECO:0000256" key="7">
    <source>
        <dbReference type="ARBA" id="ARBA00022692"/>
    </source>
</evidence>
<keyword evidence="12" id="KW-0472">Membrane</keyword>
<organism evidence="17 18">
    <name type="scientific">Mycobacterium simiae</name>
    <name type="common">Mycobacterium habana</name>
    <dbReference type="NCBI Taxonomy" id="1784"/>
    <lineage>
        <taxon>Bacteria</taxon>
        <taxon>Bacillati</taxon>
        <taxon>Actinomycetota</taxon>
        <taxon>Actinomycetes</taxon>
        <taxon>Mycobacteriales</taxon>
        <taxon>Mycobacteriaceae</taxon>
        <taxon>Mycobacterium</taxon>
        <taxon>Mycobacterium simiae complex</taxon>
    </lineage>
</organism>
<dbReference type="EC" id="2.7.11.1" evidence="2"/>
<dbReference type="CDD" id="cd14014">
    <property type="entry name" value="STKc_PknB_like"/>
    <property type="match status" value="1"/>
</dbReference>
<proteinExistence type="predicted"/>
<keyword evidence="4 17" id="KW-0723">Serine/threonine-protein kinase</keyword>
<comment type="catalytic activity">
    <reaction evidence="13">
        <text>L-threonyl-[protein] + ATP = O-phospho-L-threonyl-[protein] + ADP + H(+)</text>
        <dbReference type="Rhea" id="RHEA:46608"/>
        <dbReference type="Rhea" id="RHEA-COMP:11060"/>
        <dbReference type="Rhea" id="RHEA-COMP:11605"/>
        <dbReference type="ChEBI" id="CHEBI:15378"/>
        <dbReference type="ChEBI" id="CHEBI:30013"/>
        <dbReference type="ChEBI" id="CHEBI:30616"/>
        <dbReference type="ChEBI" id="CHEBI:61977"/>
        <dbReference type="ChEBI" id="CHEBI:456216"/>
        <dbReference type="EC" id="2.7.11.1"/>
    </reaction>
</comment>
<evidence type="ECO:0000259" key="16">
    <source>
        <dbReference type="PROSITE" id="PS50011"/>
    </source>
</evidence>
<evidence type="ECO:0000256" key="11">
    <source>
        <dbReference type="ARBA" id="ARBA00022989"/>
    </source>
</evidence>
<dbReference type="Gene3D" id="3.30.200.20">
    <property type="entry name" value="Phosphorylase Kinase, domain 1"/>
    <property type="match status" value="1"/>
</dbReference>
<evidence type="ECO:0000256" key="4">
    <source>
        <dbReference type="ARBA" id="ARBA00022527"/>
    </source>
</evidence>
<evidence type="ECO:0000256" key="1">
    <source>
        <dbReference type="ARBA" id="ARBA00004162"/>
    </source>
</evidence>
<dbReference type="SUPFAM" id="SSF56112">
    <property type="entry name" value="Protein kinase-like (PK-like)"/>
    <property type="match status" value="1"/>
</dbReference>
<keyword evidence="3" id="KW-1003">Cell membrane</keyword>
<dbReference type="GO" id="GO:0004674">
    <property type="term" value="F:protein serine/threonine kinase activity"/>
    <property type="evidence" value="ECO:0007669"/>
    <property type="project" value="UniProtKB-KW"/>
</dbReference>
<evidence type="ECO:0000256" key="3">
    <source>
        <dbReference type="ARBA" id="ARBA00022475"/>
    </source>
</evidence>
<keyword evidence="6" id="KW-0808">Transferase</keyword>
<dbReference type="Gene3D" id="1.10.510.10">
    <property type="entry name" value="Transferase(Phosphotransferase) domain 1"/>
    <property type="match status" value="1"/>
</dbReference>
<evidence type="ECO:0000313" key="18">
    <source>
        <dbReference type="Proteomes" id="UP000324701"/>
    </source>
</evidence>
<dbReference type="PANTHER" id="PTHR43289">
    <property type="entry name" value="MITOGEN-ACTIVATED PROTEIN KINASE KINASE KINASE 20-RELATED"/>
    <property type="match status" value="1"/>
</dbReference>
<evidence type="ECO:0000313" key="17">
    <source>
        <dbReference type="EMBL" id="KAA1250309.1"/>
    </source>
</evidence>
<dbReference type="GO" id="GO:0005524">
    <property type="term" value="F:ATP binding"/>
    <property type="evidence" value="ECO:0007669"/>
    <property type="project" value="UniProtKB-KW"/>
</dbReference>
<dbReference type="SMART" id="SM00220">
    <property type="entry name" value="S_TKc"/>
    <property type="match status" value="1"/>
</dbReference>
<keyword evidence="5" id="KW-0597">Phosphoprotein</keyword>
<reference evidence="17 18" key="1">
    <citation type="submission" date="2019-09" db="EMBL/GenBank/DDBJ databases">
        <title>Report of infection by Mycobacterium simiae a patient suffering from pulmonary tuberculosis.</title>
        <authorList>
            <person name="Mohanty P.S."/>
            <person name="Bansal A.K."/>
            <person name="Singh H."/>
            <person name="Sharma S."/>
            <person name="Patil S.A."/>
            <person name="Upadhaya P."/>
            <person name="Singh P.K."/>
            <person name="Kumar D."/>
            <person name="Kumar S."/>
            <person name="Singh R.K."/>
            <person name="Chaudhary B."/>
        </authorList>
    </citation>
    <scope>NUCLEOTIDE SEQUENCE [LARGE SCALE GENOMIC DNA]</scope>
    <source>
        <strain evidence="17 18">JAL-560-SIM</strain>
    </source>
</reference>
<dbReference type="RefSeq" id="WP_149653847.1">
    <property type="nucleotide sequence ID" value="NZ_VTZN01000049.1"/>
</dbReference>
<keyword evidence="9 17" id="KW-0418">Kinase</keyword>
<evidence type="ECO:0000256" key="14">
    <source>
        <dbReference type="ARBA" id="ARBA00048679"/>
    </source>
</evidence>
<dbReference type="FunFam" id="1.10.510.10:FF:000021">
    <property type="entry name" value="Serine/threonine protein kinase"/>
    <property type="match status" value="1"/>
</dbReference>
<feature type="domain" description="Protein kinase" evidence="16">
    <location>
        <begin position="12"/>
        <end position="279"/>
    </location>
</feature>
<dbReference type="FunFam" id="3.30.200.20:FF:000035">
    <property type="entry name" value="Serine/threonine protein kinase Stk1"/>
    <property type="match status" value="1"/>
</dbReference>
<evidence type="ECO:0000256" key="9">
    <source>
        <dbReference type="ARBA" id="ARBA00022777"/>
    </source>
</evidence>
<feature type="compositionally biased region" description="Pro residues" evidence="15">
    <location>
        <begin position="306"/>
        <end position="316"/>
    </location>
</feature>
<comment type="subcellular location">
    <subcellularLocation>
        <location evidence="1">Cell membrane</location>
        <topology evidence="1">Single-pass membrane protein</topology>
    </subcellularLocation>
</comment>
<accession>A0A5B1BT89</accession>
<dbReference type="InterPro" id="IPR008271">
    <property type="entry name" value="Ser/Thr_kinase_AS"/>
</dbReference>
<feature type="region of interest" description="Disordered" evidence="15">
    <location>
        <begin position="285"/>
        <end position="345"/>
    </location>
</feature>
<dbReference type="AlphaFoldDB" id="A0A5B1BT89"/>
<dbReference type="EMBL" id="VTZN01000049">
    <property type="protein sequence ID" value="KAA1250309.1"/>
    <property type="molecule type" value="Genomic_DNA"/>
</dbReference>
<dbReference type="Proteomes" id="UP000324701">
    <property type="component" value="Unassembled WGS sequence"/>
</dbReference>
<dbReference type="InterPro" id="IPR000719">
    <property type="entry name" value="Prot_kinase_dom"/>
</dbReference>
<evidence type="ECO:0000256" key="10">
    <source>
        <dbReference type="ARBA" id="ARBA00022840"/>
    </source>
</evidence>
<keyword evidence="10" id="KW-0067">ATP-binding</keyword>
<evidence type="ECO:0000256" key="13">
    <source>
        <dbReference type="ARBA" id="ARBA00047899"/>
    </source>
</evidence>
<evidence type="ECO:0000256" key="2">
    <source>
        <dbReference type="ARBA" id="ARBA00012513"/>
    </source>
</evidence>
<feature type="compositionally biased region" description="Polar residues" evidence="15">
    <location>
        <begin position="326"/>
        <end position="337"/>
    </location>
</feature>
<dbReference type="GO" id="GO:0045717">
    <property type="term" value="P:negative regulation of fatty acid biosynthetic process"/>
    <property type="evidence" value="ECO:0007669"/>
    <property type="project" value="UniProtKB-ARBA"/>
</dbReference>
<keyword evidence="7" id="KW-0812">Transmembrane</keyword>
<evidence type="ECO:0000256" key="8">
    <source>
        <dbReference type="ARBA" id="ARBA00022741"/>
    </source>
</evidence>
<dbReference type="InterPro" id="IPR011009">
    <property type="entry name" value="Kinase-like_dom_sf"/>
</dbReference>
<evidence type="ECO:0000256" key="15">
    <source>
        <dbReference type="SAM" id="MobiDB-lite"/>
    </source>
</evidence>
<keyword evidence="18" id="KW-1185">Reference proteome</keyword>
<evidence type="ECO:0000256" key="6">
    <source>
        <dbReference type="ARBA" id="ARBA00022679"/>
    </source>
</evidence>
<sequence length="345" mass="36012">MPLAIGTMIAGYRIEGVLGAGGMGTVYLARHPTLPRSDALKILSAELSLDRQFRTRFTREADLAATLNHPNIVRVYDRGTTDDGLLWIAMEYVEGIAVSDLNWPDLTPARVVRIIGDVATALDYAHGRGVLHRDIKPANFLVSAPGTDHERVLLADFGIARAADDATALTGTGLLVGTAAYAAPEAIEGGRPVDHRADIYSLGCTLFRLLTGRTPYDDGSGSLRVIATGHLMRPIPRPSEHTPGLPTAIDDVITRALAKDPNDRFQSATALAAATAAALANTTGLSTPAAGPQTKSWTPPALSYPTTPPPAPPTISGPPVAGISGPSHSAGTANAHSSPAAPLWP</sequence>
<keyword evidence="11" id="KW-1133">Transmembrane helix</keyword>
<dbReference type="PROSITE" id="PS00108">
    <property type="entry name" value="PROTEIN_KINASE_ST"/>
    <property type="match status" value="1"/>
</dbReference>
<dbReference type="PANTHER" id="PTHR43289:SF6">
    <property type="entry name" value="SERINE_THREONINE-PROTEIN KINASE NEKL-3"/>
    <property type="match status" value="1"/>
</dbReference>